<keyword evidence="11 12" id="KW-0472">Membrane</keyword>
<sequence length="1136" mass="125898">MKPPQIPYLLKLAMVAVAYPAMGLIGLALTQPAHFEISIWPQAGLAIALLILWGMKPWPGIFIGSIFLSFGIGVSSGMTADLWRLFTSIPFAVGPTLQAVAAAWITRKLFGNPLRFGSFIDIGLLLLICGPLICAIAPTLGFAWIMAKNGVTAAEVPLSWSGWWFGQVLGVIVFLPIGLIGPWRPWTLTLKGSPATGFTRLTVSILALSLCLTFVASGITERTAVERNEKAFESLVNDHQFALRQRLESYEQILDAAVGLFKSSDEVTPEEWETFIQQVTKNTALEQSYDIGVIKRVPENSPARQFSIGNYHLSHVWGRDSWSTPLTTEYFSVSRSEPSDWTPNPEWQAGRNGAALHARDTGSSAISRQLGQNTPEPGFLIFTPLYAGGAVSLTVAQRQEAFEGWVYIQVTGQALMTSLTKSQGVSLDFSVYEGPEAQPARLIYTTISNVPRSEEFRIEKTLPVMERSWTIIWRSTPDFHSVISAHEGIYVLTGGLLLTFLLSLFLLALDRRQEAIRQMVERKTREVLAVEQENRSIIETAVVGIVVLDRAGQILRYNQAVNRLAGGPSTDAELQSFLEQLNLLDRQDGGTDHEVRSVHWRGETMHLTVQLNSWTGENDEPRYTAIIRDITGEIQAKRTLEETEERWKMALEGANLGVFDIDLPNGTSTVSETWKTMLGFAPDAQIDPQAEWLDRVHPDDLPKVQEEDRACMAQEKARSVMEYRIRRADGRWIWLRSDAVITAYDRDGRPLRMVGTQTDVTELKNAVTALQANEQKFRNAIEDAPVGMALVTPGREWIKVNAALCTLLGYSEQELLGLDVSDFVNAADLASLNDGKLEQVLRGEISTYQRELRVYHRDGRLLWVLISVSLGRDHEGSDHLIVIFQDITEQKEMERLKSEFVASVSHELRTPLTSIRGSLGLIIGSLSHELSDGVERLLTIAHANSERLVHLVNDILDLEKMSSGKMSFDIEEESLGILIRDAVEANQGFADQLGIEQDLDGTPFDVRVEVDSNRFHQVLANLLSNAVKFSPEGGTVRVFGEMRGGNIRIYVKDDGPGIAPQFRSRIFSRFAQADSSATRKANGTGLGLHLAKMMVEEMGGRIGFESDYGDGSTFWIELPVTNAAGENASGPEKSFG</sequence>
<organism evidence="16 17">
    <name type="scientific">Notoacmeibacter ruber</name>
    <dbReference type="NCBI Taxonomy" id="2670375"/>
    <lineage>
        <taxon>Bacteria</taxon>
        <taxon>Pseudomonadati</taxon>
        <taxon>Pseudomonadota</taxon>
        <taxon>Alphaproteobacteria</taxon>
        <taxon>Hyphomicrobiales</taxon>
        <taxon>Notoacmeibacteraceae</taxon>
        <taxon>Notoacmeibacter</taxon>
    </lineage>
</organism>
<feature type="transmembrane region" description="Helical" evidence="12">
    <location>
        <begin position="61"/>
        <end position="79"/>
    </location>
</feature>
<dbReference type="EC" id="2.7.13.3" evidence="3"/>
<keyword evidence="10" id="KW-0902">Two-component regulatory system</keyword>
<feature type="domain" description="PAS" evidence="14">
    <location>
        <begin position="773"/>
        <end position="844"/>
    </location>
</feature>
<dbReference type="PROSITE" id="PS50109">
    <property type="entry name" value="HIS_KIN"/>
    <property type="match status" value="1"/>
</dbReference>
<dbReference type="InterPro" id="IPR005467">
    <property type="entry name" value="His_kinase_dom"/>
</dbReference>
<dbReference type="InterPro" id="IPR035965">
    <property type="entry name" value="PAS-like_dom_sf"/>
</dbReference>
<keyword evidence="6" id="KW-0808">Transferase</keyword>
<feature type="domain" description="PAS" evidence="14">
    <location>
        <begin position="530"/>
        <end position="566"/>
    </location>
</feature>
<evidence type="ECO:0000256" key="5">
    <source>
        <dbReference type="ARBA" id="ARBA00022553"/>
    </source>
</evidence>
<evidence type="ECO:0000256" key="11">
    <source>
        <dbReference type="ARBA" id="ARBA00023136"/>
    </source>
</evidence>
<dbReference type="EMBL" id="RCWN01000001">
    <property type="protein sequence ID" value="RLQ87222.1"/>
    <property type="molecule type" value="Genomic_DNA"/>
</dbReference>
<evidence type="ECO:0000313" key="17">
    <source>
        <dbReference type="Proteomes" id="UP000281094"/>
    </source>
</evidence>
<dbReference type="InterPro" id="IPR036097">
    <property type="entry name" value="HisK_dim/P_sf"/>
</dbReference>
<evidence type="ECO:0000256" key="6">
    <source>
        <dbReference type="ARBA" id="ARBA00022679"/>
    </source>
</evidence>
<feature type="domain" description="PAS" evidence="14">
    <location>
        <begin position="643"/>
        <end position="715"/>
    </location>
</feature>
<dbReference type="SMART" id="SM00091">
    <property type="entry name" value="PAS"/>
    <property type="match status" value="3"/>
</dbReference>
<dbReference type="CDD" id="cd16922">
    <property type="entry name" value="HATPase_EvgS-ArcB-TorS-like"/>
    <property type="match status" value="1"/>
</dbReference>
<evidence type="ECO:0000256" key="2">
    <source>
        <dbReference type="ARBA" id="ARBA00004651"/>
    </source>
</evidence>
<gene>
    <name evidence="16" type="ORF">D8780_02345</name>
</gene>
<evidence type="ECO:0000259" key="14">
    <source>
        <dbReference type="PROSITE" id="PS50112"/>
    </source>
</evidence>
<dbReference type="SMART" id="SM00086">
    <property type="entry name" value="PAC"/>
    <property type="match status" value="3"/>
</dbReference>
<dbReference type="InterPro" id="IPR000700">
    <property type="entry name" value="PAS-assoc_C"/>
</dbReference>
<dbReference type="Gene3D" id="3.30.450.20">
    <property type="entry name" value="PAS domain"/>
    <property type="match status" value="3"/>
</dbReference>
<comment type="caution">
    <text evidence="16">The sequence shown here is derived from an EMBL/GenBank/DDBJ whole genome shotgun (WGS) entry which is preliminary data.</text>
</comment>
<dbReference type="SUPFAM" id="SSF55874">
    <property type="entry name" value="ATPase domain of HSP90 chaperone/DNA topoisomerase II/histidine kinase"/>
    <property type="match status" value="1"/>
</dbReference>
<dbReference type="InterPro" id="IPR003594">
    <property type="entry name" value="HATPase_dom"/>
</dbReference>
<dbReference type="FunFam" id="1.10.287.130:FF:000001">
    <property type="entry name" value="Two-component sensor histidine kinase"/>
    <property type="match status" value="1"/>
</dbReference>
<keyword evidence="8" id="KW-0418">Kinase</keyword>
<comment type="subcellular location">
    <subcellularLocation>
        <location evidence="2">Cell membrane</location>
        <topology evidence="2">Multi-pass membrane protein</topology>
    </subcellularLocation>
</comment>
<keyword evidence="5" id="KW-0597">Phosphoprotein</keyword>
<evidence type="ECO:0000256" key="12">
    <source>
        <dbReference type="SAM" id="Phobius"/>
    </source>
</evidence>
<keyword evidence="7 12" id="KW-0812">Transmembrane</keyword>
<dbReference type="Pfam" id="PF13426">
    <property type="entry name" value="PAS_9"/>
    <property type="match status" value="1"/>
</dbReference>
<dbReference type="PROSITE" id="PS50112">
    <property type="entry name" value="PAS"/>
    <property type="match status" value="3"/>
</dbReference>
<feature type="transmembrane region" description="Helical" evidence="12">
    <location>
        <begin position="164"/>
        <end position="186"/>
    </location>
</feature>
<evidence type="ECO:0000256" key="8">
    <source>
        <dbReference type="ARBA" id="ARBA00022777"/>
    </source>
</evidence>
<dbReference type="SMART" id="SM01079">
    <property type="entry name" value="CHASE"/>
    <property type="match status" value="1"/>
</dbReference>
<dbReference type="NCBIfam" id="TIGR00229">
    <property type="entry name" value="sensory_box"/>
    <property type="match status" value="3"/>
</dbReference>
<dbReference type="InterPro" id="IPR001610">
    <property type="entry name" value="PAC"/>
</dbReference>
<proteinExistence type="predicted"/>
<dbReference type="InterPro" id="IPR013655">
    <property type="entry name" value="PAS_fold_3"/>
</dbReference>
<dbReference type="Pfam" id="PF02518">
    <property type="entry name" value="HATPase_c"/>
    <property type="match status" value="1"/>
</dbReference>
<dbReference type="Pfam" id="PF00512">
    <property type="entry name" value="HisKA"/>
    <property type="match status" value="1"/>
</dbReference>
<keyword evidence="4" id="KW-1003">Cell membrane</keyword>
<feature type="domain" description="Histidine kinase" evidence="13">
    <location>
        <begin position="903"/>
        <end position="1122"/>
    </location>
</feature>
<evidence type="ECO:0000259" key="15">
    <source>
        <dbReference type="PROSITE" id="PS50113"/>
    </source>
</evidence>
<dbReference type="GO" id="GO:0009927">
    <property type="term" value="F:histidine phosphotransfer kinase activity"/>
    <property type="evidence" value="ECO:0007669"/>
    <property type="project" value="TreeGrafter"/>
</dbReference>
<accession>A0A3L7JFI9</accession>
<evidence type="ECO:0000256" key="3">
    <source>
        <dbReference type="ARBA" id="ARBA00012438"/>
    </source>
</evidence>
<dbReference type="SMART" id="SM00387">
    <property type="entry name" value="HATPase_c"/>
    <property type="match status" value="1"/>
</dbReference>
<keyword evidence="9 12" id="KW-1133">Transmembrane helix</keyword>
<name>A0A3L7JFI9_9HYPH</name>
<dbReference type="InterPro" id="IPR003661">
    <property type="entry name" value="HisK_dim/P_dom"/>
</dbReference>
<dbReference type="GO" id="GO:0005886">
    <property type="term" value="C:plasma membrane"/>
    <property type="evidence" value="ECO:0007669"/>
    <property type="project" value="UniProtKB-SubCell"/>
</dbReference>
<reference evidence="16 17" key="1">
    <citation type="submission" date="2018-10" db="EMBL/GenBank/DDBJ databases">
        <title>Notoacmeibacter sp. M2BS9Y-3-1, whole genome shotgun sequence.</title>
        <authorList>
            <person name="Tuo L."/>
        </authorList>
    </citation>
    <scope>NUCLEOTIDE SEQUENCE [LARGE SCALE GENOMIC DNA]</scope>
    <source>
        <strain evidence="16 17">M2BS9Y-3-1</strain>
    </source>
</reference>
<dbReference type="InterPro" id="IPR006189">
    <property type="entry name" value="CHASE_dom"/>
</dbReference>
<dbReference type="RefSeq" id="WP_121644189.1">
    <property type="nucleotide sequence ID" value="NZ_RCWN01000001.1"/>
</dbReference>
<comment type="catalytic activity">
    <reaction evidence="1">
        <text>ATP + protein L-histidine = ADP + protein N-phospho-L-histidine.</text>
        <dbReference type="EC" id="2.7.13.3"/>
    </reaction>
</comment>
<dbReference type="AlphaFoldDB" id="A0A3L7JFI9"/>
<dbReference type="PRINTS" id="PR00344">
    <property type="entry name" value="BCTRLSENSOR"/>
</dbReference>
<dbReference type="InterPro" id="IPR007895">
    <property type="entry name" value="MASE1"/>
</dbReference>
<dbReference type="GO" id="GO:0000155">
    <property type="term" value="F:phosphorelay sensor kinase activity"/>
    <property type="evidence" value="ECO:0007669"/>
    <property type="project" value="InterPro"/>
</dbReference>
<feature type="transmembrane region" description="Helical" evidence="12">
    <location>
        <begin position="198"/>
        <end position="219"/>
    </location>
</feature>
<dbReference type="InterPro" id="IPR036890">
    <property type="entry name" value="HATPase_C_sf"/>
</dbReference>
<evidence type="ECO:0000256" key="1">
    <source>
        <dbReference type="ARBA" id="ARBA00000085"/>
    </source>
</evidence>
<dbReference type="FunFam" id="3.30.565.10:FF:000006">
    <property type="entry name" value="Sensor histidine kinase WalK"/>
    <property type="match status" value="1"/>
</dbReference>
<dbReference type="Pfam" id="PF03924">
    <property type="entry name" value="CHASE"/>
    <property type="match status" value="1"/>
</dbReference>
<evidence type="ECO:0000259" key="13">
    <source>
        <dbReference type="PROSITE" id="PS50109"/>
    </source>
</evidence>
<protein>
    <recommendedName>
        <fullName evidence="3">histidine kinase</fullName>
        <ecNumber evidence="3">2.7.13.3</ecNumber>
    </recommendedName>
</protein>
<keyword evidence="17" id="KW-1185">Reference proteome</keyword>
<dbReference type="PANTHER" id="PTHR43047">
    <property type="entry name" value="TWO-COMPONENT HISTIDINE PROTEIN KINASE"/>
    <property type="match status" value="1"/>
</dbReference>
<evidence type="ECO:0000256" key="4">
    <source>
        <dbReference type="ARBA" id="ARBA00022475"/>
    </source>
</evidence>
<dbReference type="Gene3D" id="1.10.287.130">
    <property type="match status" value="1"/>
</dbReference>
<dbReference type="Pfam" id="PF08447">
    <property type="entry name" value="PAS_3"/>
    <property type="match status" value="1"/>
</dbReference>
<dbReference type="Gene3D" id="3.30.450.350">
    <property type="entry name" value="CHASE domain"/>
    <property type="match status" value="1"/>
</dbReference>
<dbReference type="InterPro" id="IPR004358">
    <property type="entry name" value="Sig_transdc_His_kin-like_C"/>
</dbReference>
<dbReference type="SUPFAM" id="SSF47384">
    <property type="entry name" value="Homodimeric domain of signal transducing histidine kinase"/>
    <property type="match status" value="1"/>
</dbReference>
<feature type="transmembrane region" description="Helical" evidence="12">
    <location>
        <begin position="85"/>
        <end position="106"/>
    </location>
</feature>
<dbReference type="SUPFAM" id="SSF55785">
    <property type="entry name" value="PYP-like sensor domain (PAS domain)"/>
    <property type="match status" value="3"/>
</dbReference>
<feature type="domain" description="PAC" evidence="15">
    <location>
        <begin position="719"/>
        <end position="772"/>
    </location>
</feature>
<dbReference type="Gene3D" id="3.30.565.10">
    <property type="entry name" value="Histidine kinase-like ATPase, C-terminal domain"/>
    <property type="match status" value="1"/>
</dbReference>
<dbReference type="PANTHER" id="PTHR43047:SF72">
    <property type="entry name" value="OSMOSENSING HISTIDINE PROTEIN KINASE SLN1"/>
    <property type="match status" value="1"/>
</dbReference>
<feature type="domain" description="PAC" evidence="15">
    <location>
        <begin position="848"/>
        <end position="899"/>
    </location>
</feature>
<dbReference type="CDD" id="cd00082">
    <property type="entry name" value="HisKA"/>
    <property type="match status" value="1"/>
</dbReference>
<feature type="transmembrane region" description="Helical" evidence="12">
    <location>
        <begin position="118"/>
        <end position="144"/>
    </location>
</feature>
<dbReference type="Pfam" id="PF13188">
    <property type="entry name" value="PAS_8"/>
    <property type="match status" value="1"/>
</dbReference>
<feature type="transmembrane region" description="Helical" evidence="12">
    <location>
        <begin position="12"/>
        <end position="31"/>
    </location>
</feature>
<dbReference type="InterPro" id="IPR042240">
    <property type="entry name" value="CHASE_sf"/>
</dbReference>
<evidence type="ECO:0000256" key="7">
    <source>
        <dbReference type="ARBA" id="ARBA00022692"/>
    </source>
</evidence>
<evidence type="ECO:0000256" key="9">
    <source>
        <dbReference type="ARBA" id="ARBA00022989"/>
    </source>
</evidence>
<dbReference type="PROSITE" id="PS50113">
    <property type="entry name" value="PAC"/>
    <property type="match status" value="2"/>
</dbReference>
<evidence type="ECO:0000313" key="16">
    <source>
        <dbReference type="EMBL" id="RLQ87222.1"/>
    </source>
</evidence>
<feature type="transmembrane region" description="Helical" evidence="12">
    <location>
        <begin position="489"/>
        <end position="509"/>
    </location>
</feature>
<dbReference type="Pfam" id="PF05231">
    <property type="entry name" value="MASE1"/>
    <property type="match status" value="1"/>
</dbReference>
<dbReference type="Proteomes" id="UP000281094">
    <property type="component" value="Unassembled WGS sequence"/>
</dbReference>
<dbReference type="CDD" id="cd00130">
    <property type="entry name" value="PAS"/>
    <property type="match status" value="2"/>
</dbReference>
<dbReference type="InterPro" id="IPR000014">
    <property type="entry name" value="PAS"/>
</dbReference>
<evidence type="ECO:0000256" key="10">
    <source>
        <dbReference type="ARBA" id="ARBA00023012"/>
    </source>
</evidence>
<dbReference type="SMART" id="SM00388">
    <property type="entry name" value="HisKA"/>
    <property type="match status" value="1"/>
</dbReference>